<evidence type="ECO:0000259" key="4">
    <source>
        <dbReference type="PROSITE" id="PS01124"/>
    </source>
</evidence>
<keyword evidence="6" id="KW-1185">Reference proteome</keyword>
<dbReference type="PROSITE" id="PS01124">
    <property type="entry name" value="HTH_ARAC_FAMILY_2"/>
    <property type="match status" value="1"/>
</dbReference>
<dbReference type="Pfam" id="PF01035">
    <property type="entry name" value="DNA_binding_1"/>
    <property type="match status" value="1"/>
</dbReference>
<dbReference type="InterPro" id="IPR018060">
    <property type="entry name" value="HTH_AraC"/>
</dbReference>
<gene>
    <name evidence="5" type="ORF">GB2207_07332</name>
</gene>
<dbReference type="InterPro" id="IPR014048">
    <property type="entry name" value="MethylDNA_cys_MeTrfase_DNA-bd"/>
</dbReference>
<dbReference type="AlphaFoldDB" id="Q1YP55"/>
<dbReference type="Gene3D" id="3.30.160.70">
    <property type="entry name" value="Methylated DNA-protein cysteine methyltransferase domain"/>
    <property type="match status" value="1"/>
</dbReference>
<keyword evidence="3" id="KW-0804">Transcription</keyword>
<keyword evidence="2" id="KW-0805">Transcription regulation</keyword>
<evidence type="ECO:0000313" key="6">
    <source>
        <dbReference type="Proteomes" id="UP000005555"/>
    </source>
</evidence>
<dbReference type="Proteomes" id="UP000005555">
    <property type="component" value="Unassembled WGS sequence"/>
</dbReference>
<organism evidence="5 6">
    <name type="scientific">gamma proteobacterium HTCC2207</name>
    <dbReference type="NCBI Taxonomy" id="314287"/>
    <lineage>
        <taxon>Bacteria</taxon>
        <taxon>Pseudomonadati</taxon>
        <taxon>Pseudomonadota</taxon>
        <taxon>Gammaproteobacteria</taxon>
        <taxon>Cellvibrionales</taxon>
        <taxon>Porticoccaceae</taxon>
        <taxon>SAR92 clade</taxon>
    </lineage>
</organism>
<evidence type="ECO:0000256" key="1">
    <source>
        <dbReference type="ARBA" id="ARBA00022763"/>
    </source>
</evidence>
<evidence type="ECO:0000313" key="5">
    <source>
        <dbReference type="EMBL" id="EAS45991.1"/>
    </source>
</evidence>
<dbReference type="HOGENOM" id="CLU_000445_52_0_6"/>
<dbReference type="GO" id="GO:0003908">
    <property type="term" value="F:methylated-DNA-[protein]-cysteine S-methyltransferase activity"/>
    <property type="evidence" value="ECO:0007669"/>
    <property type="project" value="InterPro"/>
</dbReference>
<protein>
    <submittedName>
        <fullName evidence="5">O6-methylguanine-DNA methyltransferase</fullName>
    </submittedName>
</protein>
<feature type="domain" description="HTH araC/xylS-type" evidence="4">
    <location>
        <begin position="10"/>
        <end position="107"/>
    </location>
</feature>
<accession>Q1YP55</accession>
<proteinExistence type="predicted"/>
<dbReference type="GO" id="GO:0006281">
    <property type="term" value="P:DNA repair"/>
    <property type="evidence" value="ECO:0007669"/>
    <property type="project" value="InterPro"/>
</dbReference>
<dbReference type="SUPFAM" id="SSF53155">
    <property type="entry name" value="Methylated DNA-protein cysteine methyltransferase domain"/>
    <property type="match status" value="1"/>
</dbReference>
<dbReference type="STRING" id="314287.GB2207_07332"/>
<keyword evidence="5" id="KW-0489">Methyltransferase</keyword>
<dbReference type="eggNOG" id="COG2207">
    <property type="taxonomic scope" value="Bacteria"/>
</dbReference>
<comment type="caution">
    <text evidence="5">The sequence shown here is derived from an EMBL/GenBank/DDBJ whole genome shotgun (WGS) entry which is preliminary data.</text>
</comment>
<dbReference type="CDD" id="cd06445">
    <property type="entry name" value="ATase"/>
    <property type="match status" value="1"/>
</dbReference>
<dbReference type="EMBL" id="AAPI01000012">
    <property type="protein sequence ID" value="EAS45991.1"/>
    <property type="molecule type" value="Genomic_DNA"/>
</dbReference>
<dbReference type="OrthoDB" id="9802228at2"/>
<dbReference type="SUPFAM" id="SSF46689">
    <property type="entry name" value="Homeodomain-like"/>
    <property type="match status" value="1"/>
</dbReference>
<sequence>MTSPDYQRIADAIKFIATQPEQQPTLDEVAEHLDTSVFDIKRLFTRWCQISPKTYLQTINHQRAQKLLAAAKPLPEVKSQSGLIGGLTTFGHRVQIEGWLPSFYKSGPGYDLTIQYSVHDSPFGEMFVAQTPRGICQVTFSNGLPLIAFVSNLQRLLPEAKLLRTEPEPIAVFESIFSRNKPIDKTLNLHLFALPTHTNVWRILLATDPGTLTDHIAIAKAVGRRKSTLATHNAITSNPIAFFIPSHRAVDPEGHVGDYRWGVTRKHTMHAWECATSTV</sequence>
<dbReference type="PANTHER" id="PTHR10815:SF13">
    <property type="entry name" value="METHYLATED-DNA--PROTEIN-CYSTEINE METHYLTRANSFERASE"/>
    <property type="match status" value="1"/>
</dbReference>
<dbReference type="InterPro" id="IPR036631">
    <property type="entry name" value="MGMT_N_sf"/>
</dbReference>
<name>Q1YP55_9GAMM</name>
<dbReference type="InterPro" id="IPR036388">
    <property type="entry name" value="WH-like_DNA-bd_sf"/>
</dbReference>
<dbReference type="Gene3D" id="1.10.10.10">
    <property type="entry name" value="Winged helix-like DNA-binding domain superfamily/Winged helix DNA-binding domain"/>
    <property type="match status" value="1"/>
</dbReference>
<reference evidence="5 6" key="1">
    <citation type="submission" date="2006-03" db="EMBL/GenBank/DDBJ databases">
        <authorList>
            <person name="Giovannoni S.J."/>
            <person name="Cho J.-C."/>
            <person name="Ferriera S."/>
            <person name="Johnson J."/>
            <person name="Kravitz S."/>
            <person name="Halpern A."/>
            <person name="Remington K."/>
            <person name="Beeson K."/>
            <person name="Tran B."/>
            <person name="Rogers Y.-H."/>
            <person name="Friedman R."/>
            <person name="Venter J.C."/>
        </authorList>
    </citation>
    <scope>NUCLEOTIDE SEQUENCE [LARGE SCALE GENOMIC DNA]</scope>
    <source>
        <strain evidence="5 6">HTCC2207</strain>
    </source>
</reference>
<dbReference type="GO" id="GO:0032259">
    <property type="term" value="P:methylation"/>
    <property type="evidence" value="ECO:0007669"/>
    <property type="project" value="UniProtKB-KW"/>
</dbReference>
<dbReference type="GO" id="GO:0003700">
    <property type="term" value="F:DNA-binding transcription factor activity"/>
    <property type="evidence" value="ECO:0007669"/>
    <property type="project" value="InterPro"/>
</dbReference>
<dbReference type="GO" id="GO:0043565">
    <property type="term" value="F:sequence-specific DNA binding"/>
    <property type="evidence" value="ECO:0007669"/>
    <property type="project" value="InterPro"/>
</dbReference>
<dbReference type="SUPFAM" id="SSF46767">
    <property type="entry name" value="Methylated DNA-protein cysteine methyltransferase, C-terminal domain"/>
    <property type="match status" value="1"/>
</dbReference>
<dbReference type="PANTHER" id="PTHR10815">
    <property type="entry name" value="METHYLATED-DNA--PROTEIN-CYSTEINE METHYLTRANSFERASE"/>
    <property type="match status" value="1"/>
</dbReference>
<evidence type="ECO:0000256" key="3">
    <source>
        <dbReference type="ARBA" id="ARBA00023163"/>
    </source>
</evidence>
<dbReference type="InterPro" id="IPR036217">
    <property type="entry name" value="MethylDNA_cys_MeTrfase_DNAb"/>
</dbReference>
<dbReference type="InterPro" id="IPR009057">
    <property type="entry name" value="Homeodomain-like_sf"/>
</dbReference>
<keyword evidence="1" id="KW-0227">DNA damage</keyword>
<dbReference type="Gene3D" id="1.10.10.60">
    <property type="entry name" value="Homeodomain-like"/>
    <property type="match status" value="1"/>
</dbReference>
<evidence type="ECO:0000256" key="2">
    <source>
        <dbReference type="ARBA" id="ARBA00023015"/>
    </source>
</evidence>
<dbReference type="NCBIfam" id="TIGR00589">
    <property type="entry name" value="ogt"/>
    <property type="match status" value="1"/>
</dbReference>
<keyword evidence="5" id="KW-0808">Transferase</keyword>
<dbReference type="eggNOG" id="COG0350">
    <property type="taxonomic scope" value="Bacteria"/>
</dbReference>